<feature type="compositionally biased region" description="Basic and acidic residues" evidence="5">
    <location>
        <begin position="220"/>
        <end position="233"/>
    </location>
</feature>
<reference evidence="8" key="1">
    <citation type="submission" date="2016-05" db="EMBL/GenBank/DDBJ databases">
        <title>Comparative genomics of biotechnologically important yeasts.</title>
        <authorList>
            <consortium name="DOE Joint Genome Institute"/>
            <person name="Riley R."/>
            <person name="Haridas S."/>
            <person name="Wolfe K.H."/>
            <person name="Lopes M.R."/>
            <person name="Hittinger C.T."/>
            <person name="Goker M."/>
            <person name="Salamov A."/>
            <person name="Wisecaver J."/>
            <person name="Long T.M."/>
            <person name="Aerts A.L."/>
            <person name="Barry K."/>
            <person name="Choi C."/>
            <person name="Clum A."/>
            <person name="Coughlan A.Y."/>
            <person name="Deshpande S."/>
            <person name="Douglass A.P."/>
            <person name="Hanson S.J."/>
            <person name="Klenk H.-P."/>
            <person name="Labutti K."/>
            <person name="Lapidus A."/>
            <person name="Lindquist E."/>
            <person name="Lipzen A."/>
            <person name="Meier-Kolthoff J.P."/>
            <person name="Ohm R.A."/>
            <person name="Otillar R.P."/>
            <person name="Pangilinan J."/>
            <person name="Peng Y."/>
            <person name="Rokas A."/>
            <person name="Rosa C.A."/>
            <person name="Scheuner C."/>
            <person name="Sibirny A.A."/>
            <person name="Slot J.C."/>
            <person name="Stielow J.B."/>
            <person name="Sun H."/>
            <person name="Kurtzman C.P."/>
            <person name="Blackwell M."/>
            <person name="Grigoriev I.V."/>
            <person name="Jeffries T.W."/>
        </authorList>
    </citation>
    <scope>NUCLEOTIDE SEQUENCE [LARGE SCALE GENOMIC DNA]</scope>
    <source>
        <strain evidence="8">NRRL Y-1933</strain>
    </source>
</reference>
<dbReference type="InterPro" id="IPR036910">
    <property type="entry name" value="HMG_box_dom_sf"/>
</dbReference>
<feature type="compositionally biased region" description="Polar residues" evidence="5">
    <location>
        <begin position="336"/>
        <end position="349"/>
    </location>
</feature>
<protein>
    <recommendedName>
        <fullName evidence="6">HMG box domain-containing protein</fullName>
    </recommendedName>
</protein>
<dbReference type="EMBL" id="KV454542">
    <property type="protein sequence ID" value="ODV66589.1"/>
    <property type="molecule type" value="Genomic_DNA"/>
</dbReference>
<evidence type="ECO:0000256" key="2">
    <source>
        <dbReference type="ARBA" id="ARBA00023125"/>
    </source>
</evidence>
<evidence type="ECO:0000256" key="3">
    <source>
        <dbReference type="ARBA" id="ARBA00023242"/>
    </source>
</evidence>
<dbReference type="Pfam" id="PF00505">
    <property type="entry name" value="HMG_box"/>
    <property type="match status" value="1"/>
</dbReference>
<dbReference type="PROSITE" id="PS50118">
    <property type="entry name" value="HMG_BOX_2"/>
    <property type="match status" value="1"/>
</dbReference>
<dbReference type="PANTHER" id="PTHR48112:SF13">
    <property type="entry name" value="NON-HISTONE PROTEIN 10"/>
    <property type="match status" value="1"/>
</dbReference>
<feature type="region of interest" description="Disordered" evidence="5">
    <location>
        <begin position="205"/>
        <end position="404"/>
    </location>
</feature>
<feature type="compositionally biased region" description="Acidic residues" evidence="5">
    <location>
        <begin position="271"/>
        <end position="325"/>
    </location>
</feature>
<dbReference type="PANTHER" id="PTHR48112">
    <property type="entry name" value="HIGH MOBILITY GROUP PROTEIN DSP1"/>
    <property type="match status" value="1"/>
</dbReference>
<evidence type="ECO:0000313" key="7">
    <source>
        <dbReference type="EMBL" id="ODV66589.1"/>
    </source>
</evidence>
<dbReference type="Pfam" id="PF24245">
    <property type="entry name" value="INO80F"/>
    <property type="match status" value="1"/>
</dbReference>
<accession>A0A1E4RH48</accession>
<gene>
    <name evidence="7" type="ORF">HYPBUDRAFT_149442</name>
</gene>
<evidence type="ECO:0000256" key="4">
    <source>
        <dbReference type="PROSITE-ProRule" id="PRU00267"/>
    </source>
</evidence>
<dbReference type="GO" id="GO:0005634">
    <property type="term" value="C:nucleus"/>
    <property type="evidence" value="ECO:0007669"/>
    <property type="project" value="UniProtKB-SubCell"/>
</dbReference>
<dbReference type="GeneID" id="30994758"/>
<keyword evidence="2 4" id="KW-0238">DNA-binding</keyword>
<evidence type="ECO:0000256" key="1">
    <source>
        <dbReference type="ARBA" id="ARBA00004123"/>
    </source>
</evidence>
<evidence type="ECO:0000313" key="8">
    <source>
        <dbReference type="Proteomes" id="UP000095085"/>
    </source>
</evidence>
<feature type="compositionally biased region" description="Basic and acidic residues" evidence="5">
    <location>
        <begin position="243"/>
        <end position="253"/>
    </location>
</feature>
<dbReference type="SMART" id="SM00398">
    <property type="entry name" value="HMG"/>
    <property type="match status" value="1"/>
</dbReference>
<feature type="DNA-binding region" description="HMG box" evidence="4">
    <location>
        <begin position="137"/>
        <end position="207"/>
    </location>
</feature>
<evidence type="ECO:0000256" key="5">
    <source>
        <dbReference type="SAM" id="MobiDB-lite"/>
    </source>
</evidence>
<feature type="domain" description="HMG box" evidence="6">
    <location>
        <begin position="137"/>
        <end position="207"/>
    </location>
</feature>
<proteinExistence type="predicted"/>
<feature type="region of interest" description="Disordered" evidence="5">
    <location>
        <begin position="83"/>
        <end position="135"/>
    </location>
</feature>
<dbReference type="InterPro" id="IPR050342">
    <property type="entry name" value="HMGB"/>
</dbReference>
<dbReference type="InterPro" id="IPR056513">
    <property type="entry name" value="INO80F"/>
</dbReference>
<evidence type="ECO:0000259" key="6">
    <source>
        <dbReference type="PROSITE" id="PS50118"/>
    </source>
</evidence>
<feature type="compositionally biased region" description="Polar residues" evidence="5">
    <location>
        <begin position="360"/>
        <end position="371"/>
    </location>
</feature>
<feature type="region of interest" description="Disordered" evidence="5">
    <location>
        <begin position="1"/>
        <end position="24"/>
    </location>
</feature>
<dbReference type="AlphaFoldDB" id="A0A1E4RH48"/>
<dbReference type="GO" id="GO:0003677">
    <property type="term" value="F:DNA binding"/>
    <property type="evidence" value="ECO:0007669"/>
    <property type="project" value="UniProtKB-UniRule"/>
</dbReference>
<dbReference type="RefSeq" id="XP_020075656.1">
    <property type="nucleotide sequence ID" value="XM_020220208.1"/>
</dbReference>
<dbReference type="SUPFAM" id="SSF47095">
    <property type="entry name" value="HMG-box"/>
    <property type="match status" value="1"/>
</dbReference>
<feature type="compositionally biased region" description="Acidic residues" evidence="5">
    <location>
        <begin position="254"/>
        <end position="264"/>
    </location>
</feature>
<comment type="subcellular location">
    <subcellularLocation>
        <location evidence="1">Nucleus</location>
    </subcellularLocation>
</comment>
<organism evidence="7 8">
    <name type="scientific">Hyphopichia burtonii NRRL Y-1933</name>
    <dbReference type="NCBI Taxonomy" id="984485"/>
    <lineage>
        <taxon>Eukaryota</taxon>
        <taxon>Fungi</taxon>
        <taxon>Dikarya</taxon>
        <taxon>Ascomycota</taxon>
        <taxon>Saccharomycotina</taxon>
        <taxon>Pichiomycetes</taxon>
        <taxon>Debaryomycetaceae</taxon>
        <taxon>Hyphopichia</taxon>
    </lineage>
</organism>
<sequence length="404" mass="45266">MKSQAIKTAMSKNEAPESEEQKLKQKCKELKKRITDIEENNEIATIALSRTRMGIRRLRLEYMILLERLEDRAIMVPDGIAELEEMSPPPSPTVLDDSLTDSNADLSRTSLSKKGKRRGGPATSAAAKAKLRDPDLPKRPTNAYLIFCELEKERVKHEIESSGGVVTDLSKTMTEAWRNLDLEKRQPFYRLYEEDRARYQREMVVYNQKKKDEEDEEIRLDESKANKKQKTDSEAPIDDSEADPSRETTVKPEENDEQDDEDIEPSINGEADAEAEMDVDAEEADAEAEDEAEAEAEAEQEAEQEAEPEAEAELEVETADTEAPLDSEVKVEDDQNQGSNENAVDSSMAQREASDVPETPAQNGLNRPTDSANEHHTQTSHESSLSDQPVNGEAKEADPENSTN</sequence>
<name>A0A1E4RH48_9ASCO</name>
<feature type="compositionally biased region" description="Polar residues" evidence="5">
    <location>
        <begin position="100"/>
        <end position="110"/>
    </location>
</feature>
<dbReference type="OrthoDB" id="10070927at2759"/>
<dbReference type="Proteomes" id="UP000095085">
    <property type="component" value="Unassembled WGS sequence"/>
</dbReference>
<feature type="compositionally biased region" description="Polar residues" evidence="5">
    <location>
        <begin position="380"/>
        <end position="389"/>
    </location>
</feature>
<keyword evidence="3 4" id="KW-0539">Nucleus</keyword>
<dbReference type="STRING" id="984485.A0A1E4RH48"/>
<dbReference type="InterPro" id="IPR009071">
    <property type="entry name" value="HMG_box_dom"/>
</dbReference>
<keyword evidence="8" id="KW-1185">Reference proteome</keyword>
<dbReference type="Gene3D" id="1.10.30.10">
    <property type="entry name" value="High mobility group box domain"/>
    <property type="match status" value="1"/>
</dbReference>